<feature type="chain" id="PRO_5036976984" evidence="1">
    <location>
        <begin position="21"/>
        <end position="89"/>
    </location>
</feature>
<comment type="caution">
    <text evidence="2">The sequence shown here is derived from an EMBL/GenBank/DDBJ whole genome shotgun (WGS) entry which is preliminary data.</text>
</comment>
<sequence>MKAIFLAAGLAGLGAGAASAHSWYDAWCCDDRDCAPYPAALVSITDTGYRLDDGTVVPFDEARTSKDGAYHRCVLHGRQRCFYAPPMSF</sequence>
<accession>A0A917Q8B9</accession>
<keyword evidence="3" id="KW-1185">Reference proteome</keyword>
<dbReference type="RefSeq" id="WP_188913095.1">
    <property type="nucleotide sequence ID" value="NZ_BMMF01000006.1"/>
</dbReference>
<feature type="signal peptide" evidence="1">
    <location>
        <begin position="1"/>
        <end position="20"/>
    </location>
</feature>
<dbReference type="AlphaFoldDB" id="A0A917Q8B9"/>
<dbReference type="Proteomes" id="UP000600449">
    <property type="component" value="Unassembled WGS sequence"/>
</dbReference>
<keyword evidence="1" id="KW-0732">Signal</keyword>
<organism evidence="2 3">
    <name type="scientific">Salinarimonas ramus</name>
    <dbReference type="NCBI Taxonomy" id="690164"/>
    <lineage>
        <taxon>Bacteria</taxon>
        <taxon>Pseudomonadati</taxon>
        <taxon>Pseudomonadota</taxon>
        <taxon>Alphaproteobacteria</taxon>
        <taxon>Hyphomicrobiales</taxon>
        <taxon>Salinarimonadaceae</taxon>
        <taxon>Salinarimonas</taxon>
    </lineage>
</organism>
<evidence type="ECO:0000313" key="3">
    <source>
        <dbReference type="Proteomes" id="UP000600449"/>
    </source>
</evidence>
<reference evidence="2 3" key="1">
    <citation type="journal article" date="2014" name="Int. J. Syst. Evol. Microbiol.">
        <title>Complete genome sequence of Corynebacterium casei LMG S-19264T (=DSM 44701T), isolated from a smear-ripened cheese.</title>
        <authorList>
            <consortium name="US DOE Joint Genome Institute (JGI-PGF)"/>
            <person name="Walter F."/>
            <person name="Albersmeier A."/>
            <person name="Kalinowski J."/>
            <person name="Ruckert C."/>
        </authorList>
    </citation>
    <scope>NUCLEOTIDE SEQUENCE [LARGE SCALE GENOMIC DNA]</scope>
    <source>
        <strain evidence="2 3">CGMCC 1.9161</strain>
    </source>
</reference>
<evidence type="ECO:0000313" key="2">
    <source>
        <dbReference type="EMBL" id="GGK35824.1"/>
    </source>
</evidence>
<dbReference type="EMBL" id="BMMF01000006">
    <property type="protein sequence ID" value="GGK35824.1"/>
    <property type="molecule type" value="Genomic_DNA"/>
</dbReference>
<name>A0A917Q8B9_9HYPH</name>
<proteinExistence type="predicted"/>
<evidence type="ECO:0000256" key="1">
    <source>
        <dbReference type="SAM" id="SignalP"/>
    </source>
</evidence>
<gene>
    <name evidence="2" type="ORF">GCM10011322_23480</name>
</gene>
<protein>
    <submittedName>
        <fullName evidence="2">Uncharacterized protein</fullName>
    </submittedName>
</protein>